<dbReference type="EMBL" id="CP073720">
    <property type="protein sequence ID" value="UWP83092.1"/>
    <property type="molecule type" value="Genomic_DNA"/>
</dbReference>
<organism evidence="2 3">
    <name type="scientific">Dactylosporangium fulvum</name>
    <dbReference type="NCBI Taxonomy" id="53359"/>
    <lineage>
        <taxon>Bacteria</taxon>
        <taxon>Bacillati</taxon>
        <taxon>Actinomycetota</taxon>
        <taxon>Actinomycetes</taxon>
        <taxon>Micromonosporales</taxon>
        <taxon>Micromonosporaceae</taxon>
        <taxon>Dactylosporangium</taxon>
    </lineage>
</organism>
<keyword evidence="3" id="KW-1185">Reference proteome</keyword>
<evidence type="ECO:0008006" key="4">
    <source>
        <dbReference type="Google" id="ProtNLM"/>
    </source>
</evidence>
<evidence type="ECO:0000313" key="2">
    <source>
        <dbReference type="EMBL" id="UWP83092.1"/>
    </source>
</evidence>
<protein>
    <recommendedName>
        <fullName evidence="4">YokE-like PH domain-containing protein</fullName>
    </recommendedName>
</protein>
<dbReference type="Proteomes" id="UP001059617">
    <property type="component" value="Chromosome"/>
</dbReference>
<reference evidence="2" key="1">
    <citation type="submission" date="2021-04" db="EMBL/GenBank/DDBJ databases">
        <authorList>
            <person name="Hartkoorn R.C."/>
            <person name="Beaudoing E."/>
            <person name="Hot D."/>
        </authorList>
    </citation>
    <scope>NUCLEOTIDE SEQUENCE</scope>
    <source>
        <strain evidence="2">NRRL B-16292</strain>
    </source>
</reference>
<accession>A0ABY5VZ88</accession>
<sequence>MNDEIEPDSTFEGPGTADAGEDGAPPLAALVQIEDGLAVLYGDHLPAGAEFIPFTLIDEPTRASISTAIASASGFGNTVAQGVNGIMQAQGLVRLAPQTLEQLKTAAPLMKGGWNLGTLASEGKFVAQVRWLPAGGASAASVIASMGPALTMMAIQFQLNQIADLAQHNLELTSKVLQVVRQELWSQVTGYHNTLLKELGNAREIGMVTDAIYKEIRGYQGPLSTQWDLFEKAIHAHVKELRPKQGHKERQQYLTDHGEAIIADVQALLLAQTSWFLYQALRAGHLLNSAGSNPQDAALLKKLVTDAQELHDKALDETNWLLEELAREFAVIGELPGKRTFKIGGSARAAKESARMVRQLQKALAAVRDEPAPTEPKPLALPSTQVFDGTVPAELQRILPLRLQNGERVLALADATCDRWGLHLRDAGWVAVTNQRVLIAKQDSLRRLGTIDIELDLDDIRYVRRPDRSDKAPVLDIITTETNLTLKFHSWAKSGVHRTAAERFGELLASFMQLPASEVPTVQIPELTVRDAEGPHALGE</sequence>
<evidence type="ECO:0000313" key="3">
    <source>
        <dbReference type="Proteomes" id="UP001059617"/>
    </source>
</evidence>
<reference evidence="2" key="2">
    <citation type="submission" date="2022-09" db="EMBL/GenBank/DDBJ databases">
        <title>Biosynthetic gene clusters of Dactylosporangioum fulvum.</title>
        <authorList>
            <person name="Caradec T."/>
        </authorList>
    </citation>
    <scope>NUCLEOTIDE SEQUENCE</scope>
    <source>
        <strain evidence="2">NRRL B-16292</strain>
    </source>
</reference>
<evidence type="ECO:0000256" key="1">
    <source>
        <dbReference type="SAM" id="MobiDB-lite"/>
    </source>
</evidence>
<proteinExistence type="predicted"/>
<dbReference type="RefSeq" id="WP_259860870.1">
    <property type="nucleotide sequence ID" value="NZ_BAAAST010000055.1"/>
</dbReference>
<feature type="region of interest" description="Disordered" evidence="1">
    <location>
        <begin position="1"/>
        <end position="24"/>
    </location>
</feature>
<gene>
    <name evidence="2" type="ORF">Dfulv_01930</name>
</gene>
<name>A0ABY5VZ88_9ACTN</name>